<dbReference type="EMBL" id="RKKU01000001">
    <property type="protein sequence ID" value="ROZ88438.1"/>
    <property type="molecule type" value="Genomic_DNA"/>
</dbReference>
<comment type="caution">
    <text evidence="1">The sequence shown here is derived from an EMBL/GenBank/DDBJ whole genome shotgun (WGS) entry which is preliminary data.</text>
</comment>
<gene>
    <name evidence="1" type="ORF">EF096_01740</name>
</gene>
<reference evidence="1 2" key="1">
    <citation type="submission" date="2018-11" db="EMBL/GenBank/DDBJ databases">
        <authorList>
            <person name="Jang G.I."/>
            <person name="Hwang C.Y."/>
        </authorList>
    </citation>
    <scope>NUCLEOTIDE SEQUENCE [LARGE SCALE GENOMIC DNA]</scope>
    <source>
        <strain evidence="1 2">SSM26</strain>
    </source>
</reference>
<evidence type="ECO:0000313" key="2">
    <source>
        <dbReference type="Proteomes" id="UP000275199"/>
    </source>
</evidence>
<dbReference type="Proteomes" id="UP000275199">
    <property type="component" value="Unassembled WGS sequence"/>
</dbReference>
<proteinExistence type="predicted"/>
<protein>
    <submittedName>
        <fullName evidence="1">Uncharacterized protein</fullName>
    </submittedName>
</protein>
<sequence>MAKVRKKNDKARRLLRATDALLRTNHVVIVDIHPTDLQGLINWKNCRSVKAGRQLVDGVCDLPHQWTIYLAVFCLSQTGERYIKGQEIEPQGRYKSEHINDAITQCHDALIATCNPSHVIGYGWIASPTGESLTEEQAARVFDAVGCWEQTAAA</sequence>
<keyword evidence="2" id="KW-1185">Reference proteome</keyword>
<organism evidence="1 2">
    <name type="scientific">Pseudomonas neustonica</name>
    <dbReference type="NCBI Taxonomy" id="2487346"/>
    <lineage>
        <taxon>Bacteria</taxon>
        <taxon>Pseudomonadati</taxon>
        <taxon>Pseudomonadota</taxon>
        <taxon>Gammaproteobacteria</taxon>
        <taxon>Pseudomonadales</taxon>
        <taxon>Pseudomonadaceae</taxon>
        <taxon>Pseudomonas</taxon>
    </lineage>
</organism>
<name>A0ABX9XQV6_9PSED</name>
<accession>A0ABX9XQV6</accession>
<dbReference type="RefSeq" id="WP_123887876.1">
    <property type="nucleotide sequence ID" value="NZ_RKKU01000001.1"/>
</dbReference>
<evidence type="ECO:0000313" key="1">
    <source>
        <dbReference type="EMBL" id="ROZ88438.1"/>
    </source>
</evidence>